<sequence length="50" mass="6130">MLNGITIKFKHVIWDFMSTMYMRSDMEMSMMEYSIRIVHNSNEFIYTRIS</sequence>
<reference evidence="2" key="2">
    <citation type="submission" date="2012-08" db="EMBL/GenBank/DDBJ databases">
        <title>Finished genome of Desulfosporosinus meridiei DSM 13257.</title>
        <authorList>
            <person name="Huntemann M."/>
            <person name="Wei C.-L."/>
            <person name="Han J."/>
            <person name="Detter J.C."/>
            <person name="Han C."/>
            <person name="Davenport K."/>
            <person name="Daligault H."/>
            <person name="Erkkila T."/>
            <person name="Gu W."/>
            <person name="Munk A.C.C."/>
            <person name="Teshima H."/>
            <person name="Xu Y."/>
            <person name="Chain P."/>
            <person name="Tapia R."/>
            <person name="Chen A."/>
            <person name="Krypides N."/>
            <person name="Mavromatis K."/>
            <person name="Markowitz V."/>
            <person name="Szeto E."/>
            <person name="Ivanova N."/>
            <person name="Mikhailova N."/>
            <person name="Ovchinnikova G."/>
            <person name="Pagani I."/>
            <person name="Pati A."/>
            <person name="Goodwin L."/>
            <person name="Peters L."/>
            <person name="Pitluck S."/>
            <person name="Woyke T."/>
            <person name="Pester M."/>
            <person name="Spring S."/>
            <person name="Ollivier B."/>
            <person name="Rattei T."/>
            <person name="Klenk H.-P."/>
            <person name="Wagner M."/>
            <person name="Loy A."/>
        </authorList>
    </citation>
    <scope>NUCLEOTIDE SEQUENCE [LARGE SCALE GENOMIC DNA]</scope>
    <source>
        <strain evidence="2">ATCC BAA-275 / DSM 13257 / NCIMB 13706 / S10</strain>
    </source>
</reference>
<accession>J7IXN6</accession>
<protein>
    <submittedName>
        <fullName evidence="1">Uncharacterized protein</fullName>
    </submittedName>
</protein>
<gene>
    <name evidence="1" type="ordered locus">Desmer_3020</name>
</gene>
<evidence type="ECO:0000313" key="2">
    <source>
        <dbReference type="Proteomes" id="UP000005262"/>
    </source>
</evidence>
<organism evidence="1 2">
    <name type="scientific">Desulfosporosinus meridiei (strain ATCC BAA-275 / DSM 13257 / KCTC 12902 / NCIMB 13706 / S10)</name>
    <dbReference type="NCBI Taxonomy" id="768704"/>
    <lineage>
        <taxon>Bacteria</taxon>
        <taxon>Bacillati</taxon>
        <taxon>Bacillota</taxon>
        <taxon>Clostridia</taxon>
        <taxon>Eubacteriales</taxon>
        <taxon>Desulfitobacteriaceae</taxon>
        <taxon>Desulfosporosinus</taxon>
    </lineage>
</organism>
<dbReference type="KEGG" id="dmi:Desmer_3020"/>
<proteinExistence type="predicted"/>
<dbReference type="HOGENOM" id="CLU_3117142_0_0_9"/>
<keyword evidence="2" id="KW-1185">Reference proteome</keyword>
<dbReference type="EMBL" id="CP003629">
    <property type="protein sequence ID" value="AFQ44904.1"/>
    <property type="molecule type" value="Genomic_DNA"/>
</dbReference>
<dbReference type="Proteomes" id="UP000005262">
    <property type="component" value="Chromosome"/>
</dbReference>
<evidence type="ECO:0000313" key="1">
    <source>
        <dbReference type="EMBL" id="AFQ44904.1"/>
    </source>
</evidence>
<reference evidence="1 2" key="1">
    <citation type="journal article" date="2012" name="J. Bacteriol.">
        <title>Complete genome sequences of Desulfosporosinus orientis DSM765T, Desulfosporosinus youngiae DSM17734T, Desulfosporosinus meridiei DSM13257T, and Desulfosporosinus acidiphilus DSM22704T.</title>
        <authorList>
            <person name="Pester M."/>
            <person name="Brambilla E."/>
            <person name="Alazard D."/>
            <person name="Rattei T."/>
            <person name="Weinmaier T."/>
            <person name="Han J."/>
            <person name="Lucas S."/>
            <person name="Lapidus A."/>
            <person name="Cheng J.F."/>
            <person name="Goodwin L."/>
            <person name="Pitluck S."/>
            <person name="Peters L."/>
            <person name="Ovchinnikova G."/>
            <person name="Teshima H."/>
            <person name="Detter J.C."/>
            <person name="Han C.S."/>
            <person name="Tapia R."/>
            <person name="Land M.L."/>
            <person name="Hauser L."/>
            <person name="Kyrpides N.C."/>
            <person name="Ivanova N.N."/>
            <person name="Pagani I."/>
            <person name="Huntmann M."/>
            <person name="Wei C.L."/>
            <person name="Davenport K.W."/>
            <person name="Daligault H."/>
            <person name="Chain P.S."/>
            <person name="Chen A."/>
            <person name="Mavromatis K."/>
            <person name="Markowitz V."/>
            <person name="Szeto E."/>
            <person name="Mikhailova N."/>
            <person name="Pati A."/>
            <person name="Wagner M."/>
            <person name="Woyke T."/>
            <person name="Ollivier B."/>
            <person name="Klenk H.P."/>
            <person name="Spring S."/>
            <person name="Loy A."/>
        </authorList>
    </citation>
    <scope>NUCLEOTIDE SEQUENCE [LARGE SCALE GENOMIC DNA]</scope>
    <source>
        <strain evidence="2">ATCC BAA-275 / DSM 13257 / NCIMB 13706 / S10</strain>
    </source>
</reference>
<name>J7IXN6_DESMD</name>
<dbReference type="AlphaFoldDB" id="J7IXN6"/>